<feature type="transmembrane region" description="Helical" evidence="1">
    <location>
        <begin position="6"/>
        <end position="38"/>
    </location>
</feature>
<sequence>MYRLFLLLSVMLVCVASLLVGAAWYMPAVGALILAFLFPVWRRGGFWFAFLAAAMVWGAYAGYLHVITEGRLGDRLAVTFGVPTGWVLVGVTALWGGLTAGLGGLLGASVRVAWRGGKK</sequence>
<evidence type="ECO:0000313" key="3">
    <source>
        <dbReference type="Proteomes" id="UP000837803"/>
    </source>
</evidence>
<keyword evidence="1" id="KW-1133">Transmembrane helix</keyword>
<evidence type="ECO:0000256" key="1">
    <source>
        <dbReference type="SAM" id="Phobius"/>
    </source>
</evidence>
<gene>
    <name evidence="2" type="ORF">LEM8419_03254</name>
</gene>
<keyword evidence="3" id="KW-1185">Reference proteome</keyword>
<reference evidence="2" key="1">
    <citation type="submission" date="2021-12" db="EMBL/GenBank/DDBJ databases">
        <authorList>
            <person name="Rodrigo-Torres L."/>
            <person name="Arahal R. D."/>
            <person name="Lucena T."/>
        </authorList>
    </citation>
    <scope>NUCLEOTIDE SEQUENCE</scope>
    <source>
        <strain evidence="2">CECT 8419</strain>
    </source>
</reference>
<keyword evidence="1" id="KW-0812">Transmembrane</keyword>
<comment type="caution">
    <text evidence="2">The sequence shown here is derived from an EMBL/GenBank/DDBJ whole genome shotgun (WGS) entry which is preliminary data.</text>
</comment>
<organism evidence="2 3">
    <name type="scientific">Neolewinella maritima</name>
    <dbReference type="NCBI Taxonomy" id="1383882"/>
    <lineage>
        <taxon>Bacteria</taxon>
        <taxon>Pseudomonadati</taxon>
        <taxon>Bacteroidota</taxon>
        <taxon>Saprospiria</taxon>
        <taxon>Saprospirales</taxon>
        <taxon>Lewinellaceae</taxon>
        <taxon>Neolewinella</taxon>
    </lineage>
</organism>
<name>A0ABM9B598_9BACT</name>
<dbReference type="Proteomes" id="UP000837803">
    <property type="component" value="Unassembled WGS sequence"/>
</dbReference>
<accession>A0ABM9B598</accession>
<feature type="transmembrane region" description="Helical" evidence="1">
    <location>
        <begin position="45"/>
        <end position="66"/>
    </location>
</feature>
<dbReference type="EMBL" id="CAKLPZ010000005">
    <property type="protein sequence ID" value="CAH1002347.1"/>
    <property type="molecule type" value="Genomic_DNA"/>
</dbReference>
<feature type="transmembrane region" description="Helical" evidence="1">
    <location>
        <begin position="86"/>
        <end position="114"/>
    </location>
</feature>
<keyword evidence="1" id="KW-0472">Membrane</keyword>
<dbReference type="RefSeq" id="WP_238752211.1">
    <property type="nucleotide sequence ID" value="NZ_CAKLPZ010000005.1"/>
</dbReference>
<protein>
    <submittedName>
        <fullName evidence="2">Uncharacterized protein</fullName>
    </submittedName>
</protein>
<proteinExistence type="predicted"/>
<evidence type="ECO:0000313" key="2">
    <source>
        <dbReference type="EMBL" id="CAH1002347.1"/>
    </source>
</evidence>